<evidence type="ECO:0000256" key="5">
    <source>
        <dbReference type="SAM" id="Coils"/>
    </source>
</evidence>
<evidence type="ECO:0000259" key="7">
    <source>
        <dbReference type="Pfam" id="PF04085"/>
    </source>
</evidence>
<gene>
    <name evidence="8" type="ORF">UU35_C0021G0005</name>
</gene>
<dbReference type="AlphaFoldDB" id="A0A0G0UAN2"/>
<keyword evidence="6" id="KW-0472">Membrane</keyword>
<dbReference type="InterPro" id="IPR042175">
    <property type="entry name" value="Cell/Rod_MreC_2"/>
</dbReference>
<dbReference type="Proteomes" id="UP000034616">
    <property type="component" value="Unassembled WGS sequence"/>
</dbReference>
<keyword evidence="6" id="KW-0812">Transmembrane</keyword>
<evidence type="ECO:0000256" key="3">
    <source>
        <dbReference type="ARBA" id="ARBA00022960"/>
    </source>
</evidence>
<keyword evidence="3" id="KW-0133">Cell shape</keyword>
<dbReference type="InterPro" id="IPR007221">
    <property type="entry name" value="MreC"/>
</dbReference>
<evidence type="ECO:0000256" key="4">
    <source>
        <dbReference type="ARBA" id="ARBA00032089"/>
    </source>
</evidence>
<evidence type="ECO:0000256" key="6">
    <source>
        <dbReference type="SAM" id="Phobius"/>
    </source>
</evidence>
<evidence type="ECO:0000256" key="2">
    <source>
        <dbReference type="ARBA" id="ARBA00013855"/>
    </source>
</evidence>
<sequence length="266" mass="29471">MALLKGNWKVRLSLFFGLGFFLFFFFLISQFGSPIFSFLQRPFAAVGLWTGTQWQFLFGEARHPKAYAILQERISFLARDAVSYEQLRTENKNLKEQLAFVERSSFGHVTARIVMWSVNPIHHRFIIDRGTKDGVVVGASAIIGDGIFVGKILEVHTHTSLVQTSLDPDSKIAVSLLNTSRTIGLAQGTGGALLSFEFIPQDEDVQINQLLVTSGLEEGIPPNLLVGVVNRVTKDPTAPFQQATVEPLVDIRRYGIISILIPSVAL</sequence>
<proteinExistence type="inferred from homology"/>
<dbReference type="Pfam" id="PF04085">
    <property type="entry name" value="MreC"/>
    <property type="match status" value="1"/>
</dbReference>
<reference evidence="8 9" key="1">
    <citation type="journal article" date="2015" name="Nature">
        <title>rRNA introns, odd ribosomes, and small enigmatic genomes across a large radiation of phyla.</title>
        <authorList>
            <person name="Brown C.T."/>
            <person name="Hug L.A."/>
            <person name="Thomas B.C."/>
            <person name="Sharon I."/>
            <person name="Castelle C.J."/>
            <person name="Singh A."/>
            <person name="Wilkins M.J."/>
            <person name="Williams K.H."/>
            <person name="Banfield J.F."/>
        </authorList>
    </citation>
    <scope>NUCLEOTIDE SEQUENCE [LARGE SCALE GENOMIC DNA]</scope>
</reference>
<dbReference type="Gene3D" id="2.40.10.350">
    <property type="entry name" value="Rod shape-determining protein MreC, domain 2"/>
    <property type="match status" value="1"/>
</dbReference>
<feature type="domain" description="Rod shape-determining protein MreC beta-barrel core" evidence="7">
    <location>
        <begin position="117"/>
        <end position="254"/>
    </location>
</feature>
<dbReference type="PIRSF" id="PIRSF038471">
    <property type="entry name" value="MreC"/>
    <property type="match status" value="1"/>
</dbReference>
<feature type="coiled-coil region" evidence="5">
    <location>
        <begin position="77"/>
        <end position="104"/>
    </location>
</feature>
<dbReference type="GO" id="GO:0005886">
    <property type="term" value="C:plasma membrane"/>
    <property type="evidence" value="ECO:0007669"/>
    <property type="project" value="TreeGrafter"/>
</dbReference>
<comment type="caution">
    <text evidence="8">The sequence shown here is derived from an EMBL/GenBank/DDBJ whole genome shotgun (WGS) entry which is preliminary data.</text>
</comment>
<comment type="similarity">
    <text evidence="1">Belongs to the MreC family.</text>
</comment>
<dbReference type="GO" id="GO:0008360">
    <property type="term" value="P:regulation of cell shape"/>
    <property type="evidence" value="ECO:0007669"/>
    <property type="project" value="UniProtKB-KW"/>
</dbReference>
<dbReference type="InterPro" id="IPR055342">
    <property type="entry name" value="MreC_beta-barrel_core"/>
</dbReference>
<dbReference type="InterPro" id="IPR042177">
    <property type="entry name" value="Cell/Rod_1"/>
</dbReference>
<feature type="transmembrane region" description="Helical" evidence="6">
    <location>
        <begin position="12"/>
        <end position="32"/>
    </location>
</feature>
<organism evidence="8 9">
    <name type="scientific">Candidatus Uhrbacteria bacterium GW2011_GWC2_41_11</name>
    <dbReference type="NCBI Taxonomy" id="1618985"/>
    <lineage>
        <taxon>Bacteria</taxon>
        <taxon>Candidatus Uhriibacteriota</taxon>
    </lineage>
</organism>
<dbReference type="PANTHER" id="PTHR34138:SF1">
    <property type="entry name" value="CELL SHAPE-DETERMINING PROTEIN MREC"/>
    <property type="match status" value="1"/>
</dbReference>
<dbReference type="EMBL" id="LCAH01000021">
    <property type="protein sequence ID" value="KKR86048.1"/>
    <property type="molecule type" value="Genomic_DNA"/>
</dbReference>
<keyword evidence="6" id="KW-1133">Transmembrane helix</keyword>
<accession>A0A0G0UAN2</accession>
<protein>
    <recommendedName>
        <fullName evidence="2">Cell shape-determining protein MreC</fullName>
    </recommendedName>
    <alternativeName>
        <fullName evidence="4">Cell shape protein MreC</fullName>
    </alternativeName>
</protein>
<dbReference type="NCBIfam" id="TIGR00219">
    <property type="entry name" value="mreC"/>
    <property type="match status" value="1"/>
</dbReference>
<name>A0A0G0UAN2_9BACT</name>
<evidence type="ECO:0000313" key="9">
    <source>
        <dbReference type="Proteomes" id="UP000034616"/>
    </source>
</evidence>
<keyword evidence="5" id="KW-0175">Coiled coil</keyword>
<evidence type="ECO:0000256" key="1">
    <source>
        <dbReference type="ARBA" id="ARBA00009369"/>
    </source>
</evidence>
<dbReference type="Gene3D" id="2.40.10.340">
    <property type="entry name" value="Rod shape-determining protein MreC, domain 1"/>
    <property type="match status" value="1"/>
</dbReference>
<dbReference type="PANTHER" id="PTHR34138">
    <property type="entry name" value="CELL SHAPE-DETERMINING PROTEIN MREC"/>
    <property type="match status" value="1"/>
</dbReference>
<evidence type="ECO:0000313" key="8">
    <source>
        <dbReference type="EMBL" id="KKR86048.1"/>
    </source>
</evidence>